<evidence type="ECO:0000313" key="9">
    <source>
        <dbReference type="Proteomes" id="UP000078348"/>
    </source>
</evidence>
<dbReference type="PANTHER" id="PTHR12300:SF161">
    <property type="entry name" value="RECEPTOR EXPRESSION-ENHANCING PROTEIN"/>
    <property type="match status" value="1"/>
</dbReference>
<evidence type="ECO:0000256" key="7">
    <source>
        <dbReference type="SAM" id="Phobius"/>
    </source>
</evidence>
<evidence type="ECO:0000256" key="6">
    <source>
        <dbReference type="RuleBase" id="RU362006"/>
    </source>
</evidence>
<dbReference type="Proteomes" id="UP000078348">
    <property type="component" value="Unassembled WGS sequence"/>
</dbReference>
<proteinExistence type="inferred from homology"/>
<reference evidence="8 9" key="1">
    <citation type="submission" date="2016-05" db="EMBL/GenBank/DDBJ databases">
        <title>Nuclear genome of Blastocystis sp. subtype 1 NandII.</title>
        <authorList>
            <person name="Gentekaki E."/>
            <person name="Curtis B."/>
            <person name="Stairs C."/>
            <person name="Eme L."/>
            <person name="Herman E."/>
            <person name="Klimes V."/>
            <person name="Arias M.C."/>
            <person name="Elias M."/>
            <person name="Hilliou F."/>
            <person name="Klute M."/>
            <person name="Malik S.-B."/>
            <person name="Pightling A."/>
            <person name="Rachubinski R."/>
            <person name="Salas D."/>
            <person name="Schlacht A."/>
            <person name="Suga H."/>
            <person name="Archibald J."/>
            <person name="Ball S.G."/>
            <person name="Clark G."/>
            <person name="Dacks J."/>
            <person name="Van Der Giezen M."/>
            <person name="Tsaousis A."/>
            <person name="Roger A."/>
        </authorList>
    </citation>
    <scope>NUCLEOTIDE SEQUENCE [LARGE SCALE GENOMIC DNA]</scope>
    <source>
        <strain evidence="9">ATCC 50177 / NandII</strain>
    </source>
</reference>
<gene>
    <name evidence="8" type="ORF">AV274_4365</name>
</gene>
<dbReference type="OrthoDB" id="434647at2759"/>
<name>A0A196SCY8_BLAHN</name>
<protein>
    <submittedName>
        <fullName evidence="8">Receptor expression-enhancing protein 5-like protein</fullName>
    </submittedName>
</protein>
<evidence type="ECO:0000256" key="5">
    <source>
        <dbReference type="ARBA" id="ARBA00023136"/>
    </source>
</evidence>
<keyword evidence="4 7" id="KW-1133">Transmembrane helix</keyword>
<evidence type="ECO:0000313" key="8">
    <source>
        <dbReference type="EMBL" id="OAO13874.1"/>
    </source>
</evidence>
<evidence type="ECO:0000256" key="3">
    <source>
        <dbReference type="ARBA" id="ARBA00022692"/>
    </source>
</evidence>
<dbReference type="InterPro" id="IPR004345">
    <property type="entry name" value="TB2_DP1_HVA22"/>
</dbReference>
<dbReference type="STRING" id="478820.A0A196SCY8"/>
<dbReference type="Pfam" id="PF03134">
    <property type="entry name" value="TB2_DP1_HVA22"/>
    <property type="match status" value="1"/>
</dbReference>
<dbReference type="GO" id="GO:0016020">
    <property type="term" value="C:membrane"/>
    <property type="evidence" value="ECO:0007669"/>
    <property type="project" value="UniProtKB-SubCell"/>
</dbReference>
<comment type="subcellular location">
    <subcellularLocation>
        <location evidence="1 6">Membrane</location>
        <topology evidence="1 6">Multi-pass membrane protein</topology>
    </subcellularLocation>
</comment>
<keyword evidence="5 7" id="KW-0472">Membrane</keyword>
<keyword evidence="8" id="KW-0675">Receptor</keyword>
<evidence type="ECO:0000256" key="4">
    <source>
        <dbReference type="ARBA" id="ARBA00022989"/>
    </source>
</evidence>
<comment type="caution">
    <text evidence="8">The sequence shown here is derived from an EMBL/GenBank/DDBJ whole genome shotgun (WGS) entry which is preliminary data.</text>
</comment>
<dbReference type="EMBL" id="LXWW01000312">
    <property type="protein sequence ID" value="OAO13874.1"/>
    <property type="molecule type" value="Genomic_DNA"/>
</dbReference>
<evidence type="ECO:0000256" key="1">
    <source>
        <dbReference type="ARBA" id="ARBA00004141"/>
    </source>
</evidence>
<comment type="similarity">
    <text evidence="2 6">Belongs to the DP1 family.</text>
</comment>
<dbReference type="AlphaFoldDB" id="A0A196SCY8"/>
<keyword evidence="3 7" id="KW-0812">Transmembrane</keyword>
<sequence length="151" mass="17531">MEHYKELFSDSMNQLDELLKNVPYMEMLSNKAGIRKCYIAVILLFYIVVCILLILGVRVFLNLIAFIYPAYASLDCIITKNTEEHVKWMTYWILFAVTAVLECSVIGTTIPFFSFSRCVFLVACYLPQINLAKTIYDQLLCKFIPQDKKED</sequence>
<accession>A0A196SCY8</accession>
<evidence type="ECO:0000256" key="2">
    <source>
        <dbReference type="ARBA" id="ARBA00008573"/>
    </source>
</evidence>
<feature type="transmembrane region" description="Helical" evidence="7">
    <location>
        <begin position="37"/>
        <end position="68"/>
    </location>
</feature>
<dbReference type="PANTHER" id="PTHR12300">
    <property type="entry name" value="HVA22-LIKE PROTEINS"/>
    <property type="match status" value="1"/>
</dbReference>
<keyword evidence="9" id="KW-1185">Reference proteome</keyword>
<organism evidence="8 9">
    <name type="scientific">Blastocystis sp. subtype 1 (strain ATCC 50177 / NandII)</name>
    <dbReference type="NCBI Taxonomy" id="478820"/>
    <lineage>
        <taxon>Eukaryota</taxon>
        <taxon>Sar</taxon>
        <taxon>Stramenopiles</taxon>
        <taxon>Bigyra</taxon>
        <taxon>Opalozoa</taxon>
        <taxon>Opalinata</taxon>
        <taxon>Blastocystidae</taxon>
        <taxon>Blastocystis</taxon>
    </lineage>
</organism>
<feature type="transmembrane region" description="Helical" evidence="7">
    <location>
        <begin position="88"/>
        <end position="113"/>
    </location>
</feature>